<dbReference type="PANTHER" id="PTHR30244">
    <property type="entry name" value="TRANSAMINASE"/>
    <property type="match status" value="1"/>
</dbReference>
<accession>A0A150PT01</accession>
<feature type="active site" description="Proton acceptor" evidence="3">
    <location>
        <position position="204"/>
    </location>
</feature>
<evidence type="ECO:0000313" key="7">
    <source>
        <dbReference type="Proteomes" id="UP000075604"/>
    </source>
</evidence>
<sequence length="396" mass="42773">HAAARRHAELQATESYMTAVIPFYTCAASLERQRGEIDALIDELFAGGSFTDGALVRRLERRIALFTEARHTIACGNATDALTIMLMAAGVGPGDEVIVPSFSFFASASSIAHAGAKPVFVDIDPVTYAMDPTRISAAVTRHTRAVMPVHLFTQMADMPAIVDVARRHGLLVLEDSAEGIGMWLGGQHAGLIGDAGVLSFFPTKTLGAFGDAGMVLTNDDRLAEAARMLRNHGQREGEPQVYRRLGFNSRMDSLQAAILLARLGRLPQEIARRAELAALYNRGLAGLSASVSTPRIRRRPEGAGPVYYVYLIECEQRDALAAHLAAEGIGTETYYPVPLHLQPCFRGLGYVRGDMPVAERACTRTLGLPMYPDMTAGQVERVCGAIADFFQRGGAR</sequence>
<feature type="non-terminal residue" evidence="6">
    <location>
        <position position="1"/>
    </location>
</feature>
<feature type="modified residue" description="N6-(pyridoxal phosphate)lysine" evidence="4">
    <location>
        <position position="204"/>
    </location>
</feature>
<dbReference type="InterPro" id="IPR015422">
    <property type="entry name" value="PyrdxlP-dep_Trfase_small"/>
</dbReference>
<dbReference type="PANTHER" id="PTHR30244:SF36">
    <property type="entry name" value="3-OXO-GLUCOSE-6-PHOSPHATE:GLUTAMATE AMINOTRANSFERASE"/>
    <property type="match status" value="1"/>
</dbReference>
<evidence type="ECO:0008006" key="8">
    <source>
        <dbReference type="Google" id="ProtNLM"/>
    </source>
</evidence>
<reference evidence="6 7" key="1">
    <citation type="submission" date="2014-02" db="EMBL/GenBank/DDBJ databases">
        <title>The small core and large imbalanced accessory genome model reveals a collaborative survival strategy of Sorangium cellulosum strains in nature.</title>
        <authorList>
            <person name="Han K."/>
            <person name="Peng R."/>
            <person name="Blom J."/>
            <person name="Li Y.-Z."/>
        </authorList>
    </citation>
    <scope>NUCLEOTIDE SEQUENCE [LARGE SCALE GENOMIC DNA]</scope>
    <source>
        <strain evidence="6 7">So0157-18</strain>
    </source>
</reference>
<gene>
    <name evidence="6" type="ORF">BE04_12980</name>
</gene>
<dbReference type="SUPFAM" id="SSF53383">
    <property type="entry name" value="PLP-dependent transferases"/>
    <property type="match status" value="1"/>
</dbReference>
<evidence type="ECO:0000256" key="2">
    <source>
        <dbReference type="ARBA" id="ARBA00037999"/>
    </source>
</evidence>
<dbReference type="Gene3D" id="3.40.640.10">
    <property type="entry name" value="Type I PLP-dependent aspartate aminotransferase-like (Major domain)"/>
    <property type="match status" value="1"/>
</dbReference>
<dbReference type="GO" id="GO:0030170">
    <property type="term" value="F:pyridoxal phosphate binding"/>
    <property type="evidence" value="ECO:0007669"/>
    <property type="project" value="TreeGrafter"/>
</dbReference>
<proteinExistence type="inferred from homology"/>
<dbReference type="InterPro" id="IPR015421">
    <property type="entry name" value="PyrdxlP-dep_Trfase_major"/>
</dbReference>
<comment type="similarity">
    <text evidence="2 5">Belongs to the DegT/DnrJ/EryC1 family.</text>
</comment>
<dbReference type="PIRSF" id="PIRSF000390">
    <property type="entry name" value="PLP_StrS"/>
    <property type="match status" value="1"/>
</dbReference>
<evidence type="ECO:0000256" key="5">
    <source>
        <dbReference type="RuleBase" id="RU004508"/>
    </source>
</evidence>
<evidence type="ECO:0000313" key="6">
    <source>
        <dbReference type="EMBL" id="KYF58783.1"/>
    </source>
</evidence>
<comment type="caution">
    <text evidence="6">The sequence shown here is derived from an EMBL/GenBank/DDBJ whole genome shotgun (WGS) entry which is preliminary data.</text>
</comment>
<dbReference type="InterPro" id="IPR000653">
    <property type="entry name" value="DegT/StrS_aminotransferase"/>
</dbReference>
<dbReference type="Proteomes" id="UP000075604">
    <property type="component" value="Unassembled WGS sequence"/>
</dbReference>
<dbReference type="GO" id="GO:0000271">
    <property type="term" value="P:polysaccharide biosynthetic process"/>
    <property type="evidence" value="ECO:0007669"/>
    <property type="project" value="TreeGrafter"/>
</dbReference>
<evidence type="ECO:0000256" key="1">
    <source>
        <dbReference type="ARBA" id="ARBA00022898"/>
    </source>
</evidence>
<name>A0A150PT01_SORCE</name>
<evidence type="ECO:0000256" key="3">
    <source>
        <dbReference type="PIRSR" id="PIRSR000390-1"/>
    </source>
</evidence>
<dbReference type="AlphaFoldDB" id="A0A150PT01"/>
<dbReference type="CDD" id="cd00616">
    <property type="entry name" value="AHBA_syn"/>
    <property type="match status" value="1"/>
</dbReference>
<evidence type="ECO:0000256" key="4">
    <source>
        <dbReference type="PIRSR" id="PIRSR000390-2"/>
    </source>
</evidence>
<dbReference type="Gene3D" id="3.90.1150.10">
    <property type="entry name" value="Aspartate Aminotransferase, domain 1"/>
    <property type="match status" value="1"/>
</dbReference>
<organism evidence="6 7">
    <name type="scientific">Sorangium cellulosum</name>
    <name type="common">Polyangium cellulosum</name>
    <dbReference type="NCBI Taxonomy" id="56"/>
    <lineage>
        <taxon>Bacteria</taxon>
        <taxon>Pseudomonadati</taxon>
        <taxon>Myxococcota</taxon>
        <taxon>Polyangia</taxon>
        <taxon>Polyangiales</taxon>
        <taxon>Polyangiaceae</taxon>
        <taxon>Sorangium</taxon>
    </lineage>
</organism>
<keyword evidence="1 4" id="KW-0663">Pyridoxal phosphate</keyword>
<dbReference type="Pfam" id="PF01041">
    <property type="entry name" value="DegT_DnrJ_EryC1"/>
    <property type="match status" value="1"/>
</dbReference>
<dbReference type="EMBL" id="JELX01001496">
    <property type="protein sequence ID" value="KYF58783.1"/>
    <property type="molecule type" value="Genomic_DNA"/>
</dbReference>
<dbReference type="GO" id="GO:0008483">
    <property type="term" value="F:transaminase activity"/>
    <property type="evidence" value="ECO:0007669"/>
    <property type="project" value="TreeGrafter"/>
</dbReference>
<protein>
    <recommendedName>
        <fullName evidence="8">Transcriptional regulator</fullName>
    </recommendedName>
</protein>
<dbReference type="InterPro" id="IPR015424">
    <property type="entry name" value="PyrdxlP-dep_Trfase"/>
</dbReference>